<reference evidence="2 3" key="1">
    <citation type="journal article" date="2018" name="Gigascience">
        <title>Genomes of trombidid mites reveal novel predicted allergens and laterally-transferred genes associated with secondary metabolism.</title>
        <authorList>
            <person name="Dong X."/>
            <person name="Chaisiri K."/>
            <person name="Xia D."/>
            <person name="Armstrong S.D."/>
            <person name="Fang Y."/>
            <person name="Donnelly M.J."/>
            <person name="Kadowaki T."/>
            <person name="McGarry J.W."/>
            <person name="Darby A.C."/>
            <person name="Makepeace B.L."/>
        </authorList>
    </citation>
    <scope>NUCLEOTIDE SEQUENCE [LARGE SCALE GENOMIC DNA]</scope>
    <source>
        <strain evidence="2">UoL-UT</strain>
    </source>
</reference>
<dbReference type="AlphaFoldDB" id="A0A443S0F4"/>
<dbReference type="GO" id="GO:0003676">
    <property type="term" value="F:nucleic acid binding"/>
    <property type="evidence" value="ECO:0007669"/>
    <property type="project" value="InterPro"/>
</dbReference>
<dbReference type="Pfam" id="PF13358">
    <property type="entry name" value="DDE_3"/>
    <property type="match status" value="1"/>
</dbReference>
<accession>A0A443S0F4</accession>
<protein>
    <recommendedName>
        <fullName evidence="1">Tc1-like transposase DDE domain-containing protein</fullName>
    </recommendedName>
</protein>
<dbReference type="VEuPathDB" id="VectorBase:LDEU011050"/>
<dbReference type="Gene3D" id="3.30.420.10">
    <property type="entry name" value="Ribonuclease H-like superfamily/Ribonuclease H"/>
    <property type="match status" value="1"/>
</dbReference>
<dbReference type="OrthoDB" id="6507500at2759"/>
<name>A0A443S0F4_9ACAR</name>
<evidence type="ECO:0000313" key="2">
    <source>
        <dbReference type="EMBL" id="RWS20990.1"/>
    </source>
</evidence>
<dbReference type="PANTHER" id="PTHR33939:SF1">
    <property type="entry name" value="DUF4371 DOMAIN-CONTAINING PROTEIN"/>
    <property type="match status" value="1"/>
</dbReference>
<dbReference type="PANTHER" id="PTHR33939">
    <property type="entry name" value="PROTEIN CBG22215"/>
    <property type="match status" value="1"/>
</dbReference>
<evidence type="ECO:0000313" key="3">
    <source>
        <dbReference type="Proteomes" id="UP000288716"/>
    </source>
</evidence>
<organism evidence="2 3">
    <name type="scientific">Leptotrombidium deliense</name>
    <dbReference type="NCBI Taxonomy" id="299467"/>
    <lineage>
        <taxon>Eukaryota</taxon>
        <taxon>Metazoa</taxon>
        <taxon>Ecdysozoa</taxon>
        <taxon>Arthropoda</taxon>
        <taxon>Chelicerata</taxon>
        <taxon>Arachnida</taxon>
        <taxon>Acari</taxon>
        <taxon>Acariformes</taxon>
        <taxon>Trombidiformes</taxon>
        <taxon>Prostigmata</taxon>
        <taxon>Anystina</taxon>
        <taxon>Parasitengona</taxon>
        <taxon>Trombiculoidea</taxon>
        <taxon>Trombiculidae</taxon>
        <taxon>Leptotrombidium</taxon>
    </lineage>
</organism>
<dbReference type="Proteomes" id="UP000288716">
    <property type="component" value="Unassembled WGS sequence"/>
</dbReference>
<dbReference type="InterPro" id="IPR036397">
    <property type="entry name" value="RNaseH_sf"/>
</dbReference>
<comment type="caution">
    <text evidence="2">The sequence shown here is derived from an EMBL/GenBank/DDBJ whole genome shotgun (WGS) entry which is preliminary data.</text>
</comment>
<evidence type="ECO:0000259" key="1">
    <source>
        <dbReference type="Pfam" id="PF13358"/>
    </source>
</evidence>
<proteinExistence type="predicted"/>
<dbReference type="EMBL" id="NCKV01014229">
    <property type="protein sequence ID" value="RWS20990.1"/>
    <property type="molecule type" value="Genomic_DNA"/>
</dbReference>
<dbReference type="InterPro" id="IPR038717">
    <property type="entry name" value="Tc1-like_DDE_dom"/>
</dbReference>
<keyword evidence="3" id="KW-1185">Reference proteome</keyword>
<sequence>MSRRPFRDKTNDIKQIRNPAKIKKITKQKIVQSALNFFSELNNRDIFPQSAKKTTSLCLGISYRSVARYTGASNNEEVENRTPRRVIIGEEEIDLLCKIIHSFYAENKPPTLDMISEQFFEQYGDTCSKHTIYRSLKRNGFRWRKIKNNMCVVIEKPRLVEWRKSFIHKMRQLRIENRRIYYTDETWYNTADNDVSGWAQKLSTDTAMYSRSNTVTNKGQRVIILHAGGTNGFVQGAEYVMCTKDAGNFDYHQDMDAYNFEKWLEFTLFPLITGEQFINEKEPVLVMDNAPYHTRKVCRKPTMSWLKEDLINVLCSHGYVRDPLLHLKKRDLIIECEKLNLSDKFAVEALAAKFKVIVVRLPPYHCHLNPIELVWSQVKRYVRRNNVTQNISDCKRLIKKAFNEVSVAQWSHYVSHVIGLENEAVVADDIVEECEFHEPFELFTDAPVNVHFNEMLASFEPY</sequence>
<gene>
    <name evidence="2" type="ORF">B4U80_05324</name>
</gene>
<feature type="domain" description="Tc1-like transposase DDE" evidence="1">
    <location>
        <begin position="214"/>
        <end position="391"/>
    </location>
</feature>